<protein>
    <submittedName>
        <fullName evidence="1">Uncharacterized protein</fullName>
    </submittedName>
</protein>
<gene>
    <name evidence="1" type="ORF">NCS57_01460200</name>
</gene>
<organism evidence="1 2">
    <name type="scientific">Fusarium keratoplasticum</name>
    <dbReference type="NCBI Taxonomy" id="1328300"/>
    <lineage>
        <taxon>Eukaryota</taxon>
        <taxon>Fungi</taxon>
        <taxon>Dikarya</taxon>
        <taxon>Ascomycota</taxon>
        <taxon>Pezizomycotina</taxon>
        <taxon>Sordariomycetes</taxon>
        <taxon>Hypocreomycetidae</taxon>
        <taxon>Hypocreales</taxon>
        <taxon>Nectriaceae</taxon>
        <taxon>Fusarium</taxon>
        <taxon>Fusarium solani species complex</taxon>
    </lineage>
</organism>
<accession>A0ACC0QEZ6</accession>
<reference evidence="1" key="1">
    <citation type="submission" date="2022-06" db="EMBL/GenBank/DDBJ databases">
        <title>Fusarium solani species complex genomes reveal bases of compartmentalisation and animal pathogenesis.</title>
        <authorList>
            <person name="Tsai I.J."/>
        </authorList>
    </citation>
    <scope>NUCLEOTIDE SEQUENCE</scope>
    <source>
        <strain evidence="1">Fu6.1</strain>
    </source>
</reference>
<proteinExistence type="predicted"/>
<evidence type="ECO:0000313" key="1">
    <source>
        <dbReference type="EMBL" id="KAI8649237.1"/>
    </source>
</evidence>
<sequence length="128" mass="13550">MSHVATLALPLVKTNRKLINGTGRRRCAEDALFNDCDSETADQLLAGAAYQSAASFETPTAFAAADVLVPKTYVVCEEDHAVTVDVQLAMIGALENTTEVRVRSGHCVHLNTEALPKVLNAIEAAAGL</sequence>
<comment type="caution">
    <text evidence="1">The sequence shown here is derived from an EMBL/GenBank/DDBJ whole genome shotgun (WGS) entry which is preliminary data.</text>
</comment>
<dbReference type="Proteomes" id="UP001065298">
    <property type="component" value="Chromosome 13"/>
</dbReference>
<keyword evidence="2" id="KW-1185">Reference proteome</keyword>
<evidence type="ECO:0000313" key="2">
    <source>
        <dbReference type="Proteomes" id="UP001065298"/>
    </source>
</evidence>
<name>A0ACC0QEZ6_9HYPO</name>
<dbReference type="EMBL" id="CM046515">
    <property type="protein sequence ID" value="KAI8649237.1"/>
    <property type="molecule type" value="Genomic_DNA"/>
</dbReference>